<organism evidence="2">
    <name type="scientific">Arundo donax</name>
    <name type="common">Giant reed</name>
    <name type="synonym">Donax arundinaceus</name>
    <dbReference type="NCBI Taxonomy" id="35708"/>
    <lineage>
        <taxon>Eukaryota</taxon>
        <taxon>Viridiplantae</taxon>
        <taxon>Streptophyta</taxon>
        <taxon>Embryophyta</taxon>
        <taxon>Tracheophyta</taxon>
        <taxon>Spermatophyta</taxon>
        <taxon>Magnoliopsida</taxon>
        <taxon>Liliopsida</taxon>
        <taxon>Poales</taxon>
        <taxon>Poaceae</taxon>
        <taxon>PACMAD clade</taxon>
        <taxon>Arundinoideae</taxon>
        <taxon>Arundineae</taxon>
        <taxon>Arundo</taxon>
    </lineage>
</organism>
<proteinExistence type="predicted"/>
<dbReference type="EMBL" id="GBRH01213627">
    <property type="protein sequence ID" value="JAD84268.1"/>
    <property type="molecule type" value="Transcribed_RNA"/>
</dbReference>
<protein>
    <submittedName>
        <fullName evidence="2">Uncharacterized protein</fullName>
    </submittedName>
</protein>
<name>A0A0A9DC48_ARUDO</name>
<evidence type="ECO:0000256" key="1">
    <source>
        <dbReference type="SAM" id="Phobius"/>
    </source>
</evidence>
<keyword evidence="1" id="KW-0812">Transmembrane</keyword>
<keyword evidence="1" id="KW-0472">Membrane</keyword>
<evidence type="ECO:0000313" key="2">
    <source>
        <dbReference type="EMBL" id="JAD84268.1"/>
    </source>
</evidence>
<reference evidence="2" key="1">
    <citation type="submission" date="2014-09" db="EMBL/GenBank/DDBJ databases">
        <authorList>
            <person name="Magalhaes I.L.F."/>
            <person name="Oliveira U."/>
            <person name="Santos F.R."/>
            <person name="Vidigal T.H.D.A."/>
            <person name="Brescovit A.D."/>
            <person name="Santos A.J."/>
        </authorList>
    </citation>
    <scope>NUCLEOTIDE SEQUENCE</scope>
    <source>
        <tissue evidence="2">Shoot tissue taken approximately 20 cm above the soil surface</tissue>
    </source>
</reference>
<dbReference type="AlphaFoldDB" id="A0A0A9DC48"/>
<keyword evidence="1" id="KW-1133">Transmembrane helix</keyword>
<feature type="transmembrane region" description="Helical" evidence="1">
    <location>
        <begin position="69"/>
        <end position="96"/>
    </location>
</feature>
<accession>A0A0A9DC48</accession>
<reference evidence="2" key="2">
    <citation type="journal article" date="2015" name="Data Brief">
        <title>Shoot transcriptome of the giant reed, Arundo donax.</title>
        <authorList>
            <person name="Barrero R.A."/>
            <person name="Guerrero F.D."/>
            <person name="Moolhuijzen P."/>
            <person name="Goolsby J.A."/>
            <person name="Tidwell J."/>
            <person name="Bellgard S.E."/>
            <person name="Bellgard M.I."/>
        </authorList>
    </citation>
    <scope>NUCLEOTIDE SEQUENCE</scope>
    <source>
        <tissue evidence="2">Shoot tissue taken approximately 20 cm above the soil surface</tissue>
    </source>
</reference>
<sequence length="102" mass="11368">MNTQDDFWSSIVPSRYHIRLILLIICSATKINHLDSTRLGQSLVIGALLWGSGRNLDLLWSYLPSCSSMPISIIAASLYFLMPLMILIATISFLSLSQHSNT</sequence>